<comment type="caution">
    <text evidence="1">The sequence shown here is derived from an EMBL/GenBank/DDBJ whole genome shotgun (WGS) entry which is preliminary data.</text>
</comment>
<reference evidence="1" key="1">
    <citation type="journal article" date="2015" name="Nature">
        <title>Complex archaea that bridge the gap between prokaryotes and eukaryotes.</title>
        <authorList>
            <person name="Spang A."/>
            <person name="Saw J.H."/>
            <person name="Jorgensen S.L."/>
            <person name="Zaremba-Niedzwiedzka K."/>
            <person name="Martijn J."/>
            <person name="Lind A.E."/>
            <person name="van Eijk R."/>
            <person name="Schleper C."/>
            <person name="Guy L."/>
            <person name="Ettema T.J."/>
        </authorList>
    </citation>
    <scope>NUCLEOTIDE SEQUENCE</scope>
</reference>
<dbReference type="AlphaFoldDB" id="A0A0F9QD85"/>
<protein>
    <submittedName>
        <fullName evidence="1">Uncharacterized protein</fullName>
    </submittedName>
</protein>
<evidence type="ECO:0000313" key="1">
    <source>
        <dbReference type="EMBL" id="KKN03233.1"/>
    </source>
</evidence>
<name>A0A0F9QD85_9ZZZZ</name>
<proteinExistence type="predicted"/>
<gene>
    <name evidence="1" type="ORF">LCGC14_1109870</name>
</gene>
<accession>A0A0F9QD85</accession>
<organism evidence="1">
    <name type="scientific">marine sediment metagenome</name>
    <dbReference type="NCBI Taxonomy" id="412755"/>
    <lineage>
        <taxon>unclassified sequences</taxon>
        <taxon>metagenomes</taxon>
        <taxon>ecological metagenomes</taxon>
    </lineage>
</organism>
<sequence>MRRIEMRLDSRHYLPWISEENRQIRRLYWSATWCEIMEALPGRTRGSIKCQAAKLGVRRRCWEVEGNTGQSCIWSPEDQELLRYGMRNGWTVDATATLLGRTVDAVLFRAVNQGLLGRPLVLHELQDIDLDYLDDGPYGDYDAEWAEPPHPWD</sequence>
<dbReference type="EMBL" id="LAZR01005057">
    <property type="protein sequence ID" value="KKN03233.1"/>
    <property type="molecule type" value="Genomic_DNA"/>
</dbReference>